<dbReference type="Proteomes" id="UP000634136">
    <property type="component" value="Unassembled WGS sequence"/>
</dbReference>
<evidence type="ECO:0000313" key="2">
    <source>
        <dbReference type="Proteomes" id="UP000634136"/>
    </source>
</evidence>
<keyword evidence="2" id="KW-1185">Reference proteome</keyword>
<gene>
    <name evidence="1" type="ORF">G2W53_042613</name>
</gene>
<name>A0A834SH96_9FABA</name>
<dbReference type="AlphaFoldDB" id="A0A834SH96"/>
<evidence type="ECO:0000313" key="1">
    <source>
        <dbReference type="EMBL" id="KAF7803502.1"/>
    </source>
</evidence>
<protein>
    <submittedName>
        <fullName evidence="1">Uncharacterized protein</fullName>
    </submittedName>
</protein>
<organism evidence="1 2">
    <name type="scientific">Senna tora</name>
    <dbReference type="NCBI Taxonomy" id="362788"/>
    <lineage>
        <taxon>Eukaryota</taxon>
        <taxon>Viridiplantae</taxon>
        <taxon>Streptophyta</taxon>
        <taxon>Embryophyta</taxon>
        <taxon>Tracheophyta</taxon>
        <taxon>Spermatophyta</taxon>
        <taxon>Magnoliopsida</taxon>
        <taxon>eudicotyledons</taxon>
        <taxon>Gunneridae</taxon>
        <taxon>Pentapetalae</taxon>
        <taxon>rosids</taxon>
        <taxon>fabids</taxon>
        <taxon>Fabales</taxon>
        <taxon>Fabaceae</taxon>
        <taxon>Caesalpinioideae</taxon>
        <taxon>Cassia clade</taxon>
        <taxon>Senna</taxon>
    </lineage>
</organism>
<proteinExistence type="predicted"/>
<comment type="caution">
    <text evidence="1">The sequence shown here is derived from an EMBL/GenBank/DDBJ whole genome shotgun (WGS) entry which is preliminary data.</text>
</comment>
<reference evidence="1" key="1">
    <citation type="submission" date="2020-09" db="EMBL/GenBank/DDBJ databases">
        <title>Genome-Enabled Discovery of Anthraquinone Biosynthesis in Senna tora.</title>
        <authorList>
            <person name="Kang S.-H."/>
            <person name="Pandey R.P."/>
            <person name="Lee C.-M."/>
            <person name="Sim J.-S."/>
            <person name="Jeong J.-T."/>
            <person name="Choi B.-S."/>
            <person name="Jung M."/>
            <person name="Ginzburg D."/>
            <person name="Zhao K."/>
            <person name="Won S.Y."/>
            <person name="Oh T.-J."/>
            <person name="Yu Y."/>
            <person name="Kim N.-H."/>
            <person name="Lee O.R."/>
            <person name="Lee T.-H."/>
            <person name="Bashyal P."/>
            <person name="Kim T.-S."/>
            <person name="Lee W.-H."/>
            <person name="Kawkins C."/>
            <person name="Kim C.-K."/>
            <person name="Kim J.S."/>
            <person name="Ahn B.O."/>
            <person name="Rhee S.Y."/>
            <person name="Sohng J.K."/>
        </authorList>
    </citation>
    <scope>NUCLEOTIDE SEQUENCE</scope>
    <source>
        <tissue evidence="1">Leaf</tissue>
    </source>
</reference>
<sequence length="25" mass="3083">MVVVKWKKMMRIRNKGTFSKERAEE</sequence>
<accession>A0A834SH96</accession>
<dbReference type="EMBL" id="JAAIUW010000013">
    <property type="protein sequence ID" value="KAF7803502.1"/>
    <property type="molecule type" value="Genomic_DNA"/>
</dbReference>